<protein>
    <recommendedName>
        <fullName evidence="11">Acyltransferase</fullName>
        <ecNumber evidence="11">2.3.1.-</ecNumber>
    </recommendedName>
</protein>
<keyword evidence="10" id="KW-0012">Acyltransferase</keyword>
<evidence type="ECO:0000256" key="8">
    <source>
        <dbReference type="ARBA" id="ARBA00023098"/>
    </source>
</evidence>
<evidence type="ECO:0000313" key="12">
    <source>
        <dbReference type="EMBL" id="GMH63145.1"/>
    </source>
</evidence>
<dbReference type="InterPro" id="IPR007130">
    <property type="entry name" value="DAGAT"/>
</dbReference>
<gene>
    <name evidence="12" type="ORF">TrLO_g13784</name>
</gene>
<evidence type="ECO:0000256" key="1">
    <source>
        <dbReference type="ARBA" id="ARBA00004477"/>
    </source>
</evidence>
<evidence type="ECO:0000256" key="6">
    <source>
        <dbReference type="ARBA" id="ARBA00022824"/>
    </source>
</evidence>
<keyword evidence="7 11" id="KW-1133">Transmembrane helix</keyword>
<keyword evidence="9 11" id="KW-0472">Membrane</keyword>
<organism evidence="12 13">
    <name type="scientific">Triparma laevis f. longispina</name>
    <dbReference type="NCBI Taxonomy" id="1714387"/>
    <lineage>
        <taxon>Eukaryota</taxon>
        <taxon>Sar</taxon>
        <taxon>Stramenopiles</taxon>
        <taxon>Ochrophyta</taxon>
        <taxon>Bolidophyceae</taxon>
        <taxon>Parmales</taxon>
        <taxon>Triparmaceae</taxon>
        <taxon>Triparma</taxon>
    </lineage>
</organism>
<keyword evidence="8" id="KW-0443">Lipid metabolism</keyword>
<proteinExistence type="inferred from homology"/>
<reference evidence="13" key="1">
    <citation type="journal article" date="2023" name="Commun. Biol.">
        <title>Genome analysis of Parmales, the sister group of diatoms, reveals the evolutionary specialization of diatoms from phago-mixotrophs to photoautotrophs.</title>
        <authorList>
            <person name="Ban H."/>
            <person name="Sato S."/>
            <person name="Yoshikawa S."/>
            <person name="Yamada K."/>
            <person name="Nakamura Y."/>
            <person name="Ichinomiya M."/>
            <person name="Sato N."/>
            <person name="Blanc-Mathieu R."/>
            <person name="Endo H."/>
            <person name="Kuwata A."/>
            <person name="Ogata H."/>
        </authorList>
    </citation>
    <scope>NUCLEOTIDE SEQUENCE [LARGE SCALE GENOMIC DNA]</scope>
    <source>
        <strain evidence="13">NIES 3700</strain>
    </source>
</reference>
<dbReference type="PANTHER" id="PTHR12317">
    <property type="entry name" value="DIACYLGLYCEROL O-ACYLTRANSFERASE"/>
    <property type="match status" value="1"/>
</dbReference>
<dbReference type="GO" id="GO:0019432">
    <property type="term" value="P:triglyceride biosynthetic process"/>
    <property type="evidence" value="ECO:0007669"/>
    <property type="project" value="TreeGrafter"/>
</dbReference>
<keyword evidence="3" id="KW-0444">Lipid biosynthesis</keyword>
<comment type="caution">
    <text evidence="11">Lacks conserved residue(s) required for the propagation of feature annotation.</text>
</comment>
<evidence type="ECO:0000256" key="11">
    <source>
        <dbReference type="RuleBase" id="RU367023"/>
    </source>
</evidence>
<dbReference type="EC" id="2.3.1.-" evidence="11"/>
<evidence type="ECO:0000256" key="2">
    <source>
        <dbReference type="ARBA" id="ARBA00005420"/>
    </source>
</evidence>
<keyword evidence="5 11" id="KW-0812">Transmembrane</keyword>
<evidence type="ECO:0000256" key="3">
    <source>
        <dbReference type="ARBA" id="ARBA00022516"/>
    </source>
</evidence>
<accession>A0A9W7A8A7</accession>
<comment type="similarity">
    <text evidence="2 11">Belongs to the diacylglycerol acyltransferase family.</text>
</comment>
<dbReference type="PANTHER" id="PTHR12317:SF63">
    <property type="entry name" value="DIACYLGLYCEROL O-ACYLTRANSFERASE 2"/>
    <property type="match status" value="1"/>
</dbReference>
<evidence type="ECO:0000256" key="10">
    <source>
        <dbReference type="ARBA" id="ARBA00023315"/>
    </source>
</evidence>
<evidence type="ECO:0000256" key="4">
    <source>
        <dbReference type="ARBA" id="ARBA00022679"/>
    </source>
</evidence>
<dbReference type="GO" id="GO:0005789">
    <property type="term" value="C:endoplasmic reticulum membrane"/>
    <property type="evidence" value="ECO:0007669"/>
    <property type="project" value="UniProtKB-SubCell"/>
</dbReference>
<name>A0A9W7A8A7_9STRA</name>
<sequence>MAYEHRPNDPRAILAVLLWLGSTFILVCIIGLCILPTPLRTPSIVLLTVLTVTPVPKDESGMAIGWKLGEWIMTHAAHYFGISLKISTPFPTDTSNILTLEPHDILPYPLFVFSPCLTFSNISQPKKIFGLMTTIVFRLPFVKHIYTFCRAGDVSKKNFIKHLQQKNNIVFIPGGVQEVLLLEKGSKDIILYLKKRKGFIKLALLNGSNIIPVFSFGVDGSYDYWLPKNWLTTKISRYIGFTPMIFFGRFGIPLFIPHPKKISVVTGTPILIPKFEGTDEELRGKVEEVHGKWIEGMVKVFEENKKSYGYGDRKVVIL</sequence>
<evidence type="ECO:0000256" key="7">
    <source>
        <dbReference type="ARBA" id="ARBA00022989"/>
    </source>
</evidence>
<keyword evidence="6 11" id="KW-0256">Endoplasmic reticulum</keyword>
<dbReference type="OrthoDB" id="264532at2759"/>
<comment type="caution">
    <text evidence="12">The sequence shown here is derived from an EMBL/GenBank/DDBJ whole genome shotgun (WGS) entry which is preliminary data.</text>
</comment>
<dbReference type="Pfam" id="PF03982">
    <property type="entry name" value="DAGAT"/>
    <property type="match status" value="1"/>
</dbReference>
<evidence type="ECO:0000256" key="9">
    <source>
        <dbReference type="ARBA" id="ARBA00023136"/>
    </source>
</evidence>
<keyword evidence="4 11" id="KW-0808">Transferase</keyword>
<feature type="transmembrane region" description="Helical" evidence="11">
    <location>
        <begin position="12"/>
        <end position="35"/>
    </location>
</feature>
<dbReference type="EMBL" id="BRXW01000525">
    <property type="protein sequence ID" value="GMH63145.1"/>
    <property type="molecule type" value="Genomic_DNA"/>
</dbReference>
<keyword evidence="13" id="KW-1185">Reference proteome</keyword>
<dbReference type="Proteomes" id="UP001165122">
    <property type="component" value="Unassembled WGS sequence"/>
</dbReference>
<evidence type="ECO:0000256" key="5">
    <source>
        <dbReference type="ARBA" id="ARBA00022692"/>
    </source>
</evidence>
<dbReference type="GO" id="GO:0004144">
    <property type="term" value="F:diacylglycerol O-acyltransferase activity"/>
    <property type="evidence" value="ECO:0007669"/>
    <property type="project" value="TreeGrafter"/>
</dbReference>
<dbReference type="AlphaFoldDB" id="A0A9W7A8A7"/>
<comment type="subcellular location">
    <subcellularLocation>
        <location evidence="1 11">Endoplasmic reticulum membrane</location>
        <topology evidence="1 11">Multi-pass membrane protein</topology>
    </subcellularLocation>
</comment>
<evidence type="ECO:0000313" key="13">
    <source>
        <dbReference type="Proteomes" id="UP001165122"/>
    </source>
</evidence>